<evidence type="ECO:0000313" key="2">
    <source>
        <dbReference type="Proteomes" id="UP000054302"/>
    </source>
</evidence>
<dbReference type="GeneID" id="27319113"/>
<reference evidence="1 2" key="1">
    <citation type="submission" date="2015-01" db="EMBL/GenBank/DDBJ databases">
        <title>The Genome Sequence of Exophiala mesophila CBS40295.</title>
        <authorList>
            <consortium name="The Broad Institute Genomics Platform"/>
            <person name="Cuomo C."/>
            <person name="de Hoog S."/>
            <person name="Gorbushina A."/>
            <person name="Stielow B."/>
            <person name="Teixiera M."/>
            <person name="Abouelleil A."/>
            <person name="Chapman S.B."/>
            <person name="Priest M."/>
            <person name="Young S.K."/>
            <person name="Wortman J."/>
            <person name="Nusbaum C."/>
            <person name="Birren B."/>
        </authorList>
    </citation>
    <scope>NUCLEOTIDE SEQUENCE [LARGE SCALE GENOMIC DNA]</scope>
    <source>
        <strain evidence="1 2">CBS 40295</strain>
    </source>
</reference>
<dbReference type="VEuPathDB" id="FungiDB:PV10_01268"/>
<gene>
    <name evidence="1" type="ORF">PV10_01268</name>
</gene>
<dbReference type="HOGENOM" id="CLU_2196989_0_0_1"/>
<dbReference type="AlphaFoldDB" id="A0A0D1X6T3"/>
<organism evidence="1 2">
    <name type="scientific">Exophiala mesophila</name>
    <name type="common">Black yeast-like fungus</name>
    <dbReference type="NCBI Taxonomy" id="212818"/>
    <lineage>
        <taxon>Eukaryota</taxon>
        <taxon>Fungi</taxon>
        <taxon>Dikarya</taxon>
        <taxon>Ascomycota</taxon>
        <taxon>Pezizomycotina</taxon>
        <taxon>Eurotiomycetes</taxon>
        <taxon>Chaetothyriomycetidae</taxon>
        <taxon>Chaetothyriales</taxon>
        <taxon>Herpotrichiellaceae</taxon>
        <taxon>Exophiala</taxon>
    </lineage>
</organism>
<proteinExistence type="predicted"/>
<accession>A0A0D1X6T3</accession>
<protein>
    <submittedName>
        <fullName evidence="1">Uncharacterized protein</fullName>
    </submittedName>
</protein>
<evidence type="ECO:0000313" key="1">
    <source>
        <dbReference type="EMBL" id="KIV97525.1"/>
    </source>
</evidence>
<dbReference type="EMBL" id="KN847520">
    <property type="protein sequence ID" value="KIV97525.1"/>
    <property type="molecule type" value="Genomic_DNA"/>
</dbReference>
<dbReference type="Proteomes" id="UP000054302">
    <property type="component" value="Unassembled WGS sequence"/>
</dbReference>
<name>A0A0D1X6T3_EXOME</name>
<sequence length="108" mass="11704">MTPGRIAASYQSESIEACPITLSHCSILPRPWNNETNNIDVEALVTFTAPLITGHAACTSKSSRAYPCSLVPVLGRSANLAMMWCLVKPCSHIDPIDIQRPTLPNKPT</sequence>
<dbReference type="RefSeq" id="XP_016229099.1">
    <property type="nucleotide sequence ID" value="XM_016365450.1"/>
</dbReference>
<keyword evidence="2" id="KW-1185">Reference proteome</keyword>